<dbReference type="PRINTS" id="PR00335">
    <property type="entry name" value="KUPTAKETRKA"/>
</dbReference>
<reference evidence="4" key="1">
    <citation type="submission" date="2020-10" db="EMBL/GenBank/DDBJ databases">
        <authorList>
            <person name="Gilroy R."/>
        </authorList>
    </citation>
    <scope>NUCLEOTIDE SEQUENCE</scope>
    <source>
        <strain evidence="4">13361</strain>
    </source>
</reference>
<evidence type="ECO:0000313" key="5">
    <source>
        <dbReference type="Proteomes" id="UP000886796"/>
    </source>
</evidence>
<dbReference type="GO" id="GO:0015079">
    <property type="term" value="F:potassium ion transmembrane transporter activity"/>
    <property type="evidence" value="ECO:0007669"/>
    <property type="project" value="InterPro"/>
</dbReference>
<dbReference type="PANTHER" id="PTHR43833">
    <property type="entry name" value="POTASSIUM CHANNEL PROTEIN 2-RELATED-RELATED"/>
    <property type="match status" value="1"/>
</dbReference>
<dbReference type="InterPro" id="IPR036291">
    <property type="entry name" value="NAD(P)-bd_dom_sf"/>
</dbReference>
<dbReference type="GO" id="GO:0005886">
    <property type="term" value="C:plasma membrane"/>
    <property type="evidence" value="ECO:0007669"/>
    <property type="project" value="InterPro"/>
</dbReference>
<dbReference type="EMBL" id="DVFK01000119">
    <property type="protein sequence ID" value="HIQ68687.1"/>
    <property type="molecule type" value="Genomic_DNA"/>
</dbReference>
<dbReference type="Pfam" id="PF02254">
    <property type="entry name" value="TrkA_N"/>
    <property type="match status" value="1"/>
</dbReference>
<dbReference type="PROSITE" id="PS51201">
    <property type="entry name" value="RCK_N"/>
    <property type="match status" value="1"/>
</dbReference>
<evidence type="ECO:0000256" key="2">
    <source>
        <dbReference type="ARBA" id="ARBA00022958"/>
    </source>
</evidence>
<accession>A0A9D0Z3T8</accession>
<sequence>MKRGLNFFGQQPVKNYTLIVGCGSLGAGIARNLSNQGKDVQILDKNAQSFRRLSGSYGGLSTVADGTDLDALREANIRSATTMLAVTDSDSTNLMIAQMAKELFGVPKVVARVYDTEREAAFRDAGVDTICPAALSAKEADKYLEQ</sequence>
<gene>
    <name evidence="4" type="ORF">IAB74_09295</name>
</gene>
<protein>
    <submittedName>
        <fullName evidence="4">TrkA family potassium uptake protein</fullName>
    </submittedName>
</protein>
<proteinExistence type="predicted"/>
<dbReference type="Proteomes" id="UP000886796">
    <property type="component" value="Unassembled WGS sequence"/>
</dbReference>
<comment type="caution">
    <text evidence="4">The sequence shown here is derived from an EMBL/GenBank/DDBJ whole genome shotgun (WGS) entry which is preliminary data.</text>
</comment>
<dbReference type="PANTHER" id="PTHR43833:SF8">
    <property type="entry name" value="TRK SYSTEM POTASSIUM UPTAKE PROTEIN TRKA"/>
    <property type="match status" value="1"/>
</dbReference>
<name>A0A9D0Z3T8_9FIRM</name>
<reference evidence="4" key="2">
    <citation type="journal article" date="2021" name="PeerJ">
        <title>Extensive microbial diversity within the chicken gut microbiome revealed by metagenomics and culture.</title>
        <authorList>
            <person name="Gilroy R."/>
            <person name="Ravi A."/>
            <person name="Getino M."/>
            <person name="Pursley I."/>
            <person name="Horton D.L."/>
            <person name="Alikhan N.F."/>
            <person name="Baker D."/>
            <person name="Gharbi K."/>
            <person name="Hall N."/>
            <person name="Watson M."/>
            <person name="Adriaenssens E.M."/>
            <person name="Foster-Nyarko E."/>
            <person name="Jarju S."/>
            <person name="Secka A."/>
            <person name="Antonio M."/>
            <person name="Oren A."/>
            <person name="Chaudhuri R.R."/>
            <person name="La Ragione R."/>
            <person name="Hildebrand F."/>
            <person name="Pallen M.J."/>
        </authorList>
    </citation>
    <scope>NUCLEOTIDE SEQUENCE</scope>
    <source>
        <strain evidence="4">13361</strain>
    </source>
</reference>
<keyword evidence="2" id="KW-0630">Potassium</keyword>
<dbReference type="InterPro" id="IPR003148">
    <property type="entry name" value="RCK_N"/>
</dbReference>
<dbReference type="Gene3D" id="3.40.50.720">
    <property type="entry name" value="NAD(P)-binding Rossmann-like Domain"/>
    <property type="match status" value="1"/>
</dbReference>
<keyword evidence="1" id="KW-0813">Transport</keyword>
<dbReference type="InterPro" id="IPR006036">
    <property type="entry name" value="K_uptake_TrkA"/>
</dbReference>
<organism evidence="4 5">
    <name type="scientific">Candidatus Faecousia excrementigallinarum</name>
    <dbReference type="NCBI Taxonomy" id="2840806"/>
    <lineage>
        <taxon>Bacteria</taxon>
        <taxon>Bacillati</taxon>
        <taxon>Bacillota</taxon>
        <taxon>Clostridia</taxon>
        <taxon>Eubacteriales</taxon>
        <taxon>Oscillospiraceae</taxon>
        <taxon>Faecousia</taxon>
    </lineage>
</organism>
<evidence type="ECO:0000256" key="1">
    <source>
        <dbReference type="ARBA" id="ARBA00022538"/>
    </source>
</evidence>
<evidence type="ECO:0000313" key="4">
    <source>
        <dbReference type="EMBL" id="HIQ68687.1"/>
    </source>
</evidence>
<evidence type="ECO:0000259" key="3">
    <source>
        <dbReference type="PROSITE" id="PS51201"/>
    </source>
</evidence>
<keyword evidence="1" id="KW-0633">Potassium transport</keyword>
<dbReference type="AlphaFoldDB" id="A0A9D0Z3T8"/>
<feature type="domain" description="RCK N-terminal" evidence="3">
    <location>
        <begin position="14"/>
        <end position="134"/>
    </location>
</feature>
<dbReference type="SUPFAM" id="SSF51735">
    <property type="entry name" value="NAD(P)-binding Rossmann-fold domains"/>
    <property type="match status" value="1"/>
</dbReference>
<dbReference type="InterPro" id="IPR050721">
    <property type="entry name" value="Trk_Ktr_HKT_K-transport"/>
</dbReference>
<keyword evidence="1" id="KW-0406">Ion transport</keyword>